<organism evidence="2">
    <name type="scientific">Clostridium paraputrificum</name>
    <dbReference type="NCBI Taxonomy" id="29363"/>
    <lineage>
        <taxon>Bacteria</taxon>
        <taxon>Bacillati</taxon>
        <taxon>Bacillota</taxon>
        <taxon>Clostridia</taxon>
        <taxon>Eubacteriales</taxon>
        <taxon>Clostridiaceae</taxon>
        <taxon>Clostridium</taxon>
    </lineage>
</organism>
<keyword evidence="1" id="KW-0472">Membrane</keyword>
<name>A0A6N3F3T2_9CLOT</name>
<proteinExistence type="predicted"/>
<sequence length="34" mass="3561">MSLKKKESGITVKGSISVVIVCLAILGVLYLVAK</sequence>
<keyword evidence="1" id="KW-0812">Transmembrane</keyword>
<gene>
    <name evidence="2" type="ORF">CPLFYP93_02374</name>
</gene>
<evidence type="ECO:0000313" key="2">
    <source>
        <dbReference type="EMBL" id="VYU46589.1"/>
    </source>
</evidence>
<reference evidence="2" key="1">
    <citation type="submission" date="2019-11" db="EMBL/GenBank/DDBJ databases">
        <authorList>
            <person name="Feng L."/>
        </authorList>
    </citation>
    <scope>NUCLEOTIDE SEQUENCE</scope>
    <source>
        <strain evidence="2">CParaputrificumLFYP93</strain>
    </source>
</reference>
<accession>A0A6N3F3T2</accession>
<dbReference type="AlphaFoldDB" id="A0A6N3F3T2"/>
<keyword evidence="1" id="KW-1133">Transmembrane helix</keyword>
<dbReference type="EMBL" id="CACRTV010000057">
    <property type="protein sequence ID" value="VYU46589.1"/>
    <property type="molecule type" value="Genomic_DNA"/>
</dbReference>
<protein>
    <submittedName>
        <fullName evidence="2">Uncharacterized protein</fullName>
    </submittedName>
</protein>
<evidence type="ECO:0000256" key="1">
    <source>
        <dbReference type="SAM" id="Phobius"/>
    </source>
</evidence>
<feature type="transmembrane region" description="Helical" evidence="1">
    <location>
        <begin position="12"/>
        <end position="33"/>
    </location>
</feature>